<comment type="caution">
    <text evidence="4">The sequence shown here is derived from an EMBL/GenBank/DDBJ whole genome shotgun (WGS) entry which is preliminary data.</text>
</comment>
<dbReference type="SMART" id="SM00448">
    <property type="entry name" value="REC"/>
    <property type="match status" value="1"/>
</dbReference>
<dbReference type="Pfam" id="PF04397">
    <property type="entry name" value="LytTR"/>
    <property type="match status" value="1"/>
</dbReference>
<feature type="domain" description="Response regulatory" evidence="2">
    <location>
        <begin position="7"/>
        <end position="122"/>
    </location>
</feature>
<dbReference type="InterPro" id="IPR046947">
    <property type="entry name" value="LytR-like"/>
</dbReference>
<evidence type="ECO:0000259" key="3">
    <source>
        <dbReference type="PROSITE" id="PS50930"/>
    </source>
</evidence>
<dbReference type="PANTHER" id="PTHR37299">
    <property type="entry name" value="TRANSCRIPTIONAL REGULATOR-RELATED"/>
    <property type="match status" value="1"/>
</dbReference>
<dbReference type="Proteomes" id="UP001595906">
    <property type="component" value="Unassembled WGS sequence"/>
</dbReference>
<dbReference type="InterPro" id="IPR011006">
    <property type="entry name" value="CheY-like_superfamily"/>
</dbReference>
<dbReference type="InterPro" id="IPR007492">
    <property type="entry name" value="LytTR_DNA-bd_dom"/>
</dbReference>
<reference evidence="5" key="1">
    <citation type="journal article" date="2019" name="Int. J. Syst. Evol. Microbiol.">
        <title>The Global Catalogue of Microorganisms (GCM) 10K type strain sequencing project: providing services to taxonomists for standard genome sequencing and annotation.</title>
        <authorList>
            <consortium name="The Broad Institute Genomics Platform"/>
            <consortium name="The Broad Institute Genome Sequencing Center for Infectious Disease"/>
            <person name="Wu L."/>
            <person name="Ma J."/>
        </authorList>
    </citation>
    <scope>NUCLEOTIDE SEQUENCE [LARGE SCALE GENOMIC DNA]</scope>
    <source>
        <strain evidence="5">CECT 8010</strain>
    </source>
</reference>
<dbReference type="PANTHER" id="PTHR37299:SF1">
    <property type="entry name" value="STAGE 0 SPORULATION PROTEIN A HOMOLOG"/>
    <property type="match status" value="1"/>
</dbReference>
<dbReference type="EMBL" id="JBHSDC010000019">
    <property type="protein sequence ID" value="MFC4232289.1"/>
    <property type="molecule type" value="Genomic_DNA"/>
</dbReference>
<proteinExistence type="predicted"/>
<dbReference type="SUPFAM" id="SSF52172">
    <property type="entry name" value="CheY-like"/>
    <property type="match status" value="1"/>
</dbReference>
<feature type="domain" description="HTH LytTR-type" evidence="3">
    <location>
        <begin position="148"/>
        <end position="252"/>
    </location>
</feature>
<evidence type="ECO:0000313" key="4">
    <source>
        <dbReference type="EMBL" id="MFC4232289.1"/>
    </source>
</evidence>
<keyword evidence="1" id="KW-0597">Phosphoprotein</keyword>
<sequence>MLPPVLKAIIIEDEPKAAQLLELMLIAVDPQTVVADICYDLPSGVRSIKKLKPDIIFLDIEMPGYSGLRLLEFFDKDEVNFGIIFTTAFNNYAIKAFELSAVDYLLKPLQEDKLLEAINKFRKRSASSQSQQIAALKQNLQSTENRKMAIPVANGLEIVKVHDLVYFEAEGSYTKIHIKQQQPILVSKKLKYFEDLLTEDPMFIRCHRSYIVNLQSIKKFVKSDGGTLILEDGKTLPISLDKVDEIVTSLNKLSF</sequence>
<dbReference type="Gene3D" id="3.40.50.2300">
    <property type="match status" value="1"/>
</dbReference>
<organism evidence="4 5">
    <name type="scientific">Parasediminibacterium paludis</name>
    <dbReference type="NCBI Taxonomy" id="908966"/>
    <lineage>
        <taxon>Bacteria</taxon>
        <taxon>Pseudomonadati</taxon>
        <taxon>Bacteroidota</taxon>
        <taxon>Chitinophagia</taxon>
        <taxon>Chitinophagales</taxon>
        <taxon>Chitinophagaceae</taxon>
        <taxon>Parasediminibacterium</taxon>
    </lineage>
</organism>
<evidence type="ECO:0000256" key="1">
    <source>
        <dbReference type="PROSITE-ProRule" id="PRU00169"/>
    </source>
</evidence>
<evidence type="ECO:0000313" key="5">
    <source>
        <dbReference type="Proteomes" id="UP001595906"/>
    </source>
</evidence>
<dbReference type="Pfam" id="PF00072">
    <property type="entry name" value="Response_reg"/>
    <property type="match status" value="1"/>
</dbReference>
<dbReference type="Gene3D" id="2.40.50.1020">
    <property type="entry name" value="LytTr DNA-binding domain"/>
    <property type="match status" value="1"/>
</dbReference>
<evidence type="ECO:0000259" key="2">
    <source>
        <dbReference type="PROSITE" id="PS50110"/>
    </source>
</evidence>
<dbReference type="SMART" id="SM00850">
    <property type="entry name" value="LytTR"/>
    <property type="match status" value="1"/>
</dbReference>
<feature type="modified residue" description="4-aspartylphosphate" evidence="1">
    <location>
        <position position="59"/>
    </location>
</feature>
<keyword evidence="5" id="KW-1185">Reference proteome</keyword>
<gene>
    <name evidence="4" type="ORF">ACFOW1_10330</name>
</gene>
<name>A0ABV8PZ63_9BACT</name>
<dbReference type="RefSeq" id="WP_379014082.1">
    <property type="nucleotide sequence ID" value="NZ_JBHSDC010000019.1"/>
</dbReference>
<accession>A0ABV8PZ63</accession>
<dbReference type="InterPro" id="IPR001789">
    <property type="entry name" value="Sig_transdc_resp-reg_receiver"/>
</dbReference>
<dbReference type="PROSITE" id="PS50930">
    <property type="entry name" value="HTH_LYTTR"/>
    <property type="match status" value="1"/>
</dbReference>
<protein>
    <submittedName>
        <fullName evidence="4">LytR/AlgR family response regulator transcription factor</fullName>
    </submittedName>
</protein>
<dbReference type="PROSITE" id="PS50110">
    <property type="entry name" value="RESPONSE_REGULATORY"/>
    <property type="match status" value="1"/>
</dbReference>